<dbReference type="Proteomes" id="UP000032233">
    <property type="component" value="Unassembled WGS sequence"/>
</dbReference>
<dbReference type="InParanoid" id="A0A0D2GAN9"/>
<comment type="caution">
    <text evidence="1">The sequence shown here is derived from an EMBL/GenBank/DDBJ whole genome shotgun (WGS) entry which is preliminary data.</text>
</comment>
<dbReference type="EMBL" id="AZAC01000037">
    <property type="protein sequence ID" value="KIX11932.1"/>
    <property type="molecule type" value="Genomic_DNA"/>
</dbReference>
<evidence type="ECO:0000313" key="1">
    <source>
        <dbReference type="EMBL" id="KIX11932.1"/>
    </source>
</evidence>
<reference evidence="1 2" key="1">
    <citation type="submission" date="2013-11" db="EMBL/GenBank/DDBJ databases">
        <title>Metagenomic analysis of a methanogenic consortium involved in long chain n-alkane degradation.</title>
        <authorList>
            <person name="Davidova I.A."/>
            <person name="Callaghan A.V."/>
            <person name="Wawrik B."/>
            <person name="Pruitt S."/>
            <person name="Marks C."/>
            <person name="Duncan K.E."/>
            <person name="Suflita J.M."/>
        </authorList>
    </citation>
    <scope>NUCLEOTIDE SEQUENCE [LARGE SCALE GENOMIC DNA]</scope>
    <source>
        <strain evidence="1 2">SPR</strain>
    </source>
</reference>
<organism evidence="1 2">
    <name type="scientific">Dethiosulfatarculus sandiegensis</name>
    <dbReference type="NCBI Taxonomy" id="1429043"/>
    <lineage>
        <taxon>Bacteria</taxon>
        <taxon>Pseudomonadati</taxon>
        <taxon>Thermodesulfobacteriota</taxon>
        <taxon>Desulfarculia</taxon>
        <taxon>Desulfarculales</taxon>
        <taxon>Desulfarculaceae</taxon>
        <taxon>Dethiosulfatarculus</taxon>
    </lineage>
</organism>
<dbReference type="AlphaFoldDB" id="A0A0D2GAN9"/>
<gene>
    <name evidence="1" type="ORF">X474_21620</name>
</gene>
<dbReference type="RefSeq" id="WP_044351287.1">
    <property type="nucleotide sequence ID" value="NZ_AZAC01000037.1"/>
</dbReference>
<name>A0A0D2GAN9_9BACT</name>
<dbReference type="OrthoDB" id="5509932at2"/>
<protein>
    <recommendedName>
        <fullName evidence="3">DUF3800 domain-containing protein</fullName>
    </recommendedName>
</protein>
<sequence>MKPLICFVDDSGFELENFKKNAAWAFSKVDFIYAKTFEQAVSQVNNKVVIGFLLDIYGKIPSGKPPSGFDRKRYFSEAPQAFDPVELVRNNFPKDSEQVNGFLRGLYNQVQSWQVFFNRTAGDLGQSRAYGLANLEKASQKYPWAASLAYSRKALYLDGVKMSRAGAMMVLQKPQGLDDADIARKTRKAGPDLAHALYQAVNRRLIAKASPLGLRLALLGEEKYTILAQAVNRGINRLADPLQSRVNVKAADLARELEKAQDAPVLEPIERKILLALQTWLAQQDIAPD</sequence>
<evidence type="ECO:0000313" key="2">
    <source>
        <dbReference type="Proteomes" id="UP000032233"/>
    </source>
</evidence>
<proteinExistence type="predicted"/>
<accession>A0A0D2GAN9</accession>
<keyword evidence="2" id="KW-1185">Reference proteome</keyword>
<dbReference type="STRING" id="1429043.X474_21620"/>
<evidence type="ECO:0008006" key="3">
    <source>
        <dbReference type="Google" id="ProtNLM"/>
    </source>
</evidence>